<sequence length="632" mass="66736">MKVGRPHVIILGASVLALAAAIPAIGQERPESILPPGLGKRAPAPTNTPPSAPKSNPTPNQNAPSAPKAAPSNSPPVNAAPSNNIPSNNIPSNNSAAQANAAASSDLPDNEKAEEEEGDALEEAPLTFDAPPSARRSLAAIGFFTEEKGGFPRGAYGALTGKSLQNIINKINGPLVSRWGTIMTRRLLVSRTATPSDINGADLAGDRAWLLLRMGEADLARRLIQQVDSTDATKRLYQVAMPIYLANGDIAGSCSLVDSAYKQVDAPTWKMARPICASLAGEQGRAKILMNQARSQRWARGVDYLLAERLVGLGKGGGGAVKIEWAKVDALNAWRFGTAISVGIYPPDNLMQKMGRHTAGWELLAPMIPIDKRVEKSASAAALGTISNHAMVDLYSSILTSDGEASEASKALADRLETAYVANNMSTRLGAMNEFWKSAKNENDRYGMMVLTARAAALVPVSSSYSGDADNLIASMLTAGLDKQAARWASLVDVGSLGWGLIQLSSPQSLGEVSESNVDDFLSDDDSEKSLKTAFLTAGLAGLGRMNMADAKAMEGAVELPIFKQNKWTQAIDAAAKRGEAGSVAIIAAAGLQGRSWKQIPPFQLYYIVRALTQVGREAEARMIAAEAVTRA</sequence>
<evidence type="ECO:0000256" key="1">
    <source>
        <dbReference type="SAM" id="MobiDB-lite"/>
    </source>
</evidence>
<dbReference type="OrthoDB" id="7388088at2"/>
<protein>
    <submittedName>
        <fullName evidence="2">Uncharacterized protein</fullName>
    </submittedName>
</protein>
<evidence type="ECO:0000313" key="2">
    <source>
        <dbReference type="EMBL" id="APG62896.1"/>
    </source>
</evidence>
<accession>A0A1L3JCN9</accession>
<proteinExistence type="predicted"/>
<evidence type="ECO:0000313" key="3">
    <source>
        <dbReference type="Proteomes" id="UP000242561"/>
    </source>
</evidence>
<dbReference type="AlphaFoldDB" id="A0A1L3JCN9"/>
<name>A0A1L3JCN9_9SPHN</name>
<dbReference type="EMBL" id="CP018154">
    <property type="protein sequence ID" value="APG62896.1"/>
    <property type="molecule type" value="Genomic_DNA"/>
</dbReference>
<dbReference type="RefSeq" id="WP_072559547.1">
    <property type="nucleotide sequence ID" value="NZ_CP018154.1"/>
</dbReference>
<dbReference type="KEGG" id="sphl:LPB140_08960"/>
<dbReference type="Proteomes" id="UP000242561">
    <property type="component" value="Chromosome"/>
</dbReference>
<feature type="compositionally biased region" description="Low complexity" evidence="1">
    <location>
        <begin position="53"/>
        <end position="105"/>
    </location>
</feature>
<feature type="region of interest" description="Disordered" evidence="1">
    <location>
        <begin position="29"/>
        <end position="132"/>
    </location>
</feature>
<feature type="compositionally biased region" description="Acidic residues" evidence="1">
    <location>
        <begin position="112"/>
        <end position="122"/>
    </location>
</feature>
<reference evidence="2 3" key="1">
    <citation type="submission" date="2016-11" db="EMBL/GenBank/DDBJ databases">
        <title>Sphingorhabdus sp. LPB0140, isolated from marine environment.</title>
        <authorList>
            <person name="Kim E."/>
            <person name="Yi H."/>
        </authorList>
    </citation>
    <scope>NUCLEOTIDE SEQUENCE [LARGE SCALE GENOMIC DNA]</scope>
    <source>
        <strain evidence="2 3">LPB0140</strain>
    </source>
</reference>
<organism evidence="2 3">
    <name type="scientific">Sphingorhabdus lutea</name>
    <dbReference type="NCBI Taxonomy" id="1913578"/>
    <lineage>
        <taxon>Bacteria</taxon>
        <taxon>Pseudomonadati</taxon>
        <taxon>Pseudomonadota</taxon>
        <taxon>Alphaproteobacteria</taxon>
        <taxon>Sphingomonadales</taxon>
        <taxon>Sphingomonadaceae</taxon>
        <taxon>Sphingorhabdus</taxon>
    </lineage>
</organism>
<keyword evidence="3" id="KW-1185">Reference proteome</keyword>
<dbReference type="STRING" id="1913578.LPB140_08960"/>
<gene>
    <name evidence="2" type="ORF">LPB140_08960</name>
</gene>